<keyword evidence="3" id="KW-1185">Reference proteome</keyword>
<evidence type="ECO:0000259" key="1">
    <source>
        <dbReference type="SMART" id="SM00881"/>
    </source>
</evidence>
<evidence type="ECO:0000313" key="3">
    <source>
        <dbReference type="Proteomes" id="UP000193642"/>
    </source>
</evidence>
<name>A0A1Y2CMI7_9FUNG</name>
<dbReference type="Pfam" id="PF13380">
    <property type="entry name" value="CoA_binding_2"/>
    <property type="match status" value="1"/>
</dbReference>
<gene>
    <name evidence="2" type="ORF">BCR33DRAFT_677734</name>
</gene>
<comment type="caution">
    <text evidence="2">The sequence shown here is derived from an EMBL/GenBank/DDBJ whole genome shotgun (WGS) entry which is preliminary data.</text>
</comment>
<dbReference type="OrthoDB" id="5138418at2759"/>
<dbReference type="Proteomes" id="UP000193642">
    <property type="component" value="Unassembled WGS sequence"/>
</dbReference>
<sequence length="140" mass="15334">MSTINFFKSPLFAVVGASADTSKFGYKVLDWYIRAGLPTTPINPKTETIASLKCVKSITDLENPANYSLSLIVPPAVTLEIIKQAKSIGIKNLWLQPGCENAEVYELLKRFDQENAGLNVILGGPCILVEGEYSLNQSRL</sequence>
<dbReference type="AlphaFoldDB" id="A0A1Y2CMI7"/>
<dbReference type="EMBL" id="MCGO01000012">
    <property type="protein sequence ID" value="ORY48222.1"/>
    <property type="molecule type" value="Genomic_DNA"/>
</dbReference>
<accession>A0A1Y2CMI7</accession>
<dbReference type="SMART" id="SM00881">
    <property type="entry name" value="CoA_binding"/>
    <property type="match status" value="1"/>
</dbReference>
<dbReference type="PANTHER" id="PTHR33303:SF2">
    <property type="entry name" value="COA-BINDING DOMAIN-CONTAINING PROTEIN"/>
    <property type="match status" value="1"/>
</dbReference>
<dbReference type="STRING" id="329046.A0A1Y2CMI7"/>
<dbReference type="InterPro" id="IPR036291">
    <property type="entry name" value="NAD(P)-bd_dom_sf"/>
</dbReference>
<reference evidence="2 3" key="1">
    <citation type="submission" date="2016-07" db="EMBL/GenBank/DDBJ databases">
        <title>Pervasive Adenine N6-methylation of Active Genes in Fungi.</title>
        <authorList>
            <consortium name="DOE Joint Genome Institute"/>
            <person name="Mondo S.J."/>
            <person name="Dannebaum R.O."/>
            <person name="Kuo R.C."/>
            <person name="Labutti K."/>
            <person name="Haridas S."/>
            <person name="Kuo A."/>
            <person name="Salamov A."/>
            <person name="Ahrendt S.R."/>
            <person name="Lipzen A."/>
            <person name="Sullivan W."/>
            <person name="Andreopoulos W.B."/>
            <person name="Clum A."/>
            <person name="Lindquist E."/>
            <person name="Daum C."/>
            <person name="Ramamoorthy G.K."/>
            <person name="Gryganskyi A."/>
            <person name="Culley D."/>
            <person name="Magnuson J.K."/>
            <person name="James T.Y."/>
            <person name="O'Malley M.A."/>
            <person name="Stajich J.E."/>
            <person name="Spatafora J.W."/>
            <person name="Visel A."/>
            <person name="Grigoriev I.V."/>
        </authorList>
    </citation>
    <scope>NUCLEOTIDE SEQUENCE [LARGE SCALE GENOMIC DNA]</scope>
    <source>
        <strain evidence="2 3">JEL800</strain>
    </source>
</reference>
<dbReference type="Gene3D" id="3.40.50.720">
    <property type="entry name" value="NAD(P)-binding Rossmann-like Domain"/>
    <property type="match status" value="1"/>
</dbReference>
<organism evidence="2 3">
    <name type="scientific">Rhizoclosmatium globosum</name>
    <dbReference type="NCBI Taxonomy" id="329046"/>
    <lineage>
        <taxon>Eukaryota</taxon>
        <taxon>Fungi</taxon>
        <taxon>Fungi incertae sedis</taxon>
        <taxon>Chytridiomycota</taxon>
        <taxon>Chytridiomycota incertae sedis</taxon>
        <taxon>Chytridiomycetes</taxon>
        <taxon>Chytridiales</taxon>
        <taxon>Chytriomycetaceae</taxon>
        <taxon>Rhizoclosmatium</taxon>
    </lineage>
</organism>
<proteinExistence type="predicted"/>
<evidence type="ECO:0000313" key="2">
    <source>
        <dbReference type="EMBL" id="ORY48222.1"/>
    </source>
</evidence>
<dbReference type="SUPFAM" id="SSF51735">
    <property type="entry name" value="NAD(P)-binding Rossmann-fold domains"/>
    <property type="match status" value="1"/>
</dbReference>
<dbReference type="InterPro" id="IPR003781">
    <property type="entry name" value="CoA-bd"/>
</dbReference>
<protein>
    <submittedName>
        <fullName evidence="2">NAD(P)-binding protein</fullName>
    </submittedName>
</protein>
<dbReference type="PANTHER" id="PTHR33303">
    <property type="entry name" value="CYTOPLASMIC PROTEIN-RELATED"/>
    <property type="match status" value="1"/>
</dbReference>
<feature type="domain" description="CoA-binding" evidence="1">
    <location>
        <begin position="7"/>
        <end position="99"/>
    </location>
</feature>